<keyword evidence="2" id="KW-0808">Transferase</keyword>
<name>A0A3A4ZEG0_UNCKA</name>
<accession>A0A3A4ZEG0</accession>
<dbReference type="Proteomes" id="UP000265540">
    <property type="component" value="Unassembled WGS sequence"/>
</dbReference>
<keyword evidence="2" id="KW-0489">Methyltransferase</keyword>
<dbReference type="PANTHER" id="PTHR36973">
    <property type="entry name" value="SLL1456 PROTEIN-RELATED"/>
    <property type="match status" value="1"/>
</dbReference>
<dbReference type="PANTHER" id="PTHR36973:SF4">
    <property type="entry name" value="NODULATION PROTEIN"/>
    <property type="match status" value="1"/>
</dbReference>
<evidence type="ECO:0000259" key="1">
    <source>
        <dbReference type="Pfam" id="PF05050"/>
    </source>
</evidence>
<dbReference type="InterPro" id="IPR029063">
    <property type="entry name" value="SAM-dependent_MTases_sf"/>
</dbReference>
<dbReference type="InterPro" id="IPR053188">
    <property type="entry name" value="FkbM_Methyltransferase"/>
</dbReference>
<protein>
    <submittedName>
        <fullName evidence="2">FkbM family methyltransferase</fullName>
    </submittedName>
</protein>
<reference evidence="2 3" key="1">
    <citation type="journal article" date="2017" name="ISME J.">
        <title>Energy and carbon metabolisms in a deep terrestrial subsurface fluid microbial community.</title>
        <authorList>
            <person name="Momper L."/>
            <person name="Jungbluth S.P."/>
            <person name="Lee M.D."/>
            <person name="Amend J.P."/>
        </authorList>
    </citation>
    <scope>NUCLEOTIDE SEQUENCE [LARGE SCALE GENOMIC DNA]</scope>
    <source>
        <strain evidence="2">SURF_46</strain>
    </source>
</reference>
<sequence>MRDKINYLAKKLFLRFGFELRRVSREDPFPRNSLLGALHQVRKQGWQPCTCIDVGAALGDFSLACARIFPEAQYLLIEPLKEYEPFLTAAVRQLPKAKYIPVAATSWEGSITIHIHKDLVGSSLYRETEGPKVDGVERIVLGRTLESLCQEQNVSGPYLLKIDVQGAELEVLRGAEKVLQESEYVILEISLFRFFLEGPEFNEVARFMKGQGFVPYDIWGLKYRPFDRALAQADVAFVKENGMFRKHHIYGTPEQRAEQDTRFQKIIAERRQKLSRREKQV</sequence>
<gene>
    <name evidence="2" type="ORF">C4561_01865</name>
</gene>
<comment type="caution">
    <text evidence="2">The sequence shown here is derived from an EMBL/GenBank/DDBJ whole genome shotgun (WGS) entry which is preliminary data.</text>
</comment>
<dbReference type="AlphaFoldDB" id="A0A3A4ZEG0"/>
<dbReference type="InterPro" id="IPR006342">
    <property type="entry name" value="FkbM_mtfrase"/>
</dbReference>
<dbReference type="SUPFAM" id="SSF53335">
    <property type="entry name" value="S-adenosyl-L-methionine-dependent methyltransferases"/>
    <property type="match status" value="1"/>
</dbReference>
<dbReference type="GO" id="GO:0032259">
    <property type="term" value="P:methylation"/>
    <property type="evidence" value="ECO:0007669"/>
    <property type="project" value="UniProtKB-KW"/>
</dbReference>
<evidence type="ECO:0000313" key="2">
    <source>
        <dbReference type="EMBL" id="RJR27569.1"/>
    </source>
</evidence>
<evidence type="ECO:0000313" key="3">
    <source>
        <dbReference type="Proteomes" id="UP000265540"/>
    </source>
</evidence>
<organism evidence="2 3">
    <name type="scientific">candidate division WWE3 bacterium</name>
    <dbReference type="NCBI Taxonomy" id="2053526"/>
    <lineage>
        <taxon>Bacteria</taxon>
        <taxon>Katanobacteria</taxon>
    </lineage>
</organism>
<feature type="domain" description="Methyltransferase FkbM" evidence="1">
    <location>
        <begin position="53"/>
        <end position="214"/>
    </location>
</feature>
<dbReference type="Pfam" id="PF05050">
    <property type="entry name" value="Methyltransf_21"/>
    <property type="match status" value="1"/>
</dbReference>
<proteinExistence type="predicted"/>
<dbReference type="EMBL" id="QZJF01000009">
    <property type="protein sequence ID" value="RJR27569.1"/>
    <property type="molecule type" value="Genomic_DNA"/>
</dbReference>
<dbReference type="Gene3D" id="3.40.50.150">
    <property type="entry name" value="Vaccinia Virus protein VP39"/>
    <property type="match status" value="1"/>
</dbReference>
<dbReference type="NCBIfam" id="TIGR01444">
    <property type="entry name" value="fkbM_fam"/>
    <property type="match status" value="1"/>
</dbReference>
<dbReference type="GO" id="GO:0008171">
    <property type="term" value="F:O-methyltransferase activity"/>
    <property type="evidence" value="ECO:0007669"/>
    <property type="project" value="TreeGrafter"/>
</dbReference>